<dbReference type="GO" id="GO:0003677">
    <property type="term" value="F:DNA binding"/>
    <property type="evidence" value="ECO:0007669"/>
    <property type="project" value="InterPro"/>
</dbReference>
<dbReference type="Gene3D" id="1.10.10.60">
    <property type="entry name" value="Homeodomain-like"/>
    <property type="match status" value="1"/>
</dbReference>
<dbReference type="InterPro" id="IPR006447">
    <property type="entry name" value="Myb_dom_plants"/>
</dbReference>
<organism evidence="6 7">
    <name type="scientific">Adiantum capillus-veneris</name>
    <name type="common">Maidenhair fern</name>
    <dbReference type="NCBI Taxonomy" id="13818"/>
    <lineage>
        <taxon>Eukaryota</taxon>
        <taxon>Viridiplantae</taxon>
        <taxon>Streptophyta</taxon>
        <taxon>Embryophyta</taxon>
        <taxon>Tracheophyta</taxon>
        <taxon>Polypodiopsida</taxon>
        <taxon>Polypodiidae</taxon>
        <taxon>Polypodiales</taxon>
        <taxon>Pteridineae</taxon>
        <taxon>Pteridaceae</taxon>
        <taxon>Vittarioideae</taxon>
        <taxon>Adiantum</taxon>
    </lineage>
</organism>
<reference evidence="6" key="1">
    <citation type="submission" date="2021-01" db="EMBL/GenBank/DDBJ databases">
        <title>Adiantum capillus-veneris genome.</title>
        <authorList>
            <person name="Fang Y."/>
            <person name="Liao Q."/>
        </authorList>
    </citation>
    <scope>NUCLEOTIDE SEQUENCE</scope>
    <source>
        <strain evidence="6">H3</strain>
        <tissue evidence="6">Leaf</tissue>
    </source>
</reference>
<evidence type="ECO:0000256" key="3">
    <source>
        <dbReference type="ARBA" id="ARBA00023242"/>
    </source>
</evidence>
<sequence length="426" mass="46007">MTMNLNCMSEWDRCLPRPDELTPLSQGLIPHDLACAFNIPPSSSASTCTVTTPSSDVLNTSPHSAFESFLRMRSVLLPSIESEQKGVAETAVPLYQSNFNEPRDVMKPVKETSDQSLDGMQLNQAGRVGGVLMAGAYSSSAPDNDYGSVLGPGMTNGLSRLMSNSSYAHITESSVVDVNHPKALLEEARGGCGRTTGSMLEGTNFMHLKVDPSEEVDSAPSSMDTFQGNSVAISNEEQSARTLKKPRLVWTPQLHKRFVDAVAHLGIKHAVPKTIMQLMNVDGLTRENVASHLQKYRLYLKRMQGLSNEGPSSSDHLFASTPVPPSLAASAHFLVSHHSQHLDHPYGPVQNSNLPAILGHTAHHLAPHISSQAPSFSSFNTRPAFSSLTRAPAPPLMSSDLMREGHMQQSSSAPGQVLTLFPTSHN</sequence>
<dbReference type="PANTHER" id="PTHR31442">
    <property type="entry name" value="HOMEODOMAIN-LIKE SUPERFAMILY PROTEIN-RELATED"/>
    <property type="match status" value="1"/>
</dbReference>
<keyword evidence="2" id="KW-0804">Transcription</keyword>
<keyword evidence="3" id="KW-0539">Nucleus</keyword>
<dbReference type="GO" id="GO:0005634">
    <property type="term" value="C:nucleus"/>
    <property type="evidence" value="ECO:0007669"/>
    <property type="project" value="TreeGrafter"/>
</dbReference>
<dbReference type="InterPro" id="IPR017930">
    <property type="entry name" value="Myb_dom"/>
</dbReference>
<dbReference type="PANTHER" id="PTHR31442:SF29">
    <property type="entry name" value="HOMEODOMAIN-LIKE SUPERFAMILY PROTEIN"/>
    <property type="match status" value="1"/>
</dbReference>
<evidence type="ECO:0000256" key="4">
    <source>
        <dbReference type="SAM" id="MobiDB-lite"/>
    </source>
</evidence>
<keyword evidence="1" id="KW-0805">Transcription regulation</keyword>
<accession>A0A9D4UBJ5</accession>
<evidence type="ECO:0000256" key="2">
    <source>
        <dbReference type="ARBA" id="ARBA00023163"/>
    </source>
</evidence>
<feature type="domain" description="HTH myb-type" evidence="5">
    <location>
        <begin position="250"/>
        <end position="301"/>
    </location>
</feature>
<feature type="region of interest" description="Disordered" evidence="4">
    <location>
        <begin position="405"/>
        <end position="426"/>
    </location>
</feature>
<evidence type="ECO:0000256" key="1">
    <source>
        <dbReference type="ARBA" id="ARBA00023015"/>
    </source>
</evidence>
<keyword evidence="7" id="KW-1185">Reference proteome</keyword>
<dbReference type="OrthoDB" id="60033at2759"/>
<dbReference type="InterPro" id="IPR044841">
    <property type="entry name" value="LUX/BOA-like"/>
</dbReference>
<dbReference type="InterPro" id="IPR001005">
    <property type="entry name" value="SANT/Myb"/>
</dbReference>
<dbReference type="Pfam" id="PF00249">
    <property type="entry name" value="Myb_DNA-binding"/>
    <property type="match status" value="1"/>
</dbReference>
<evidence type="ECO:0000313" key="7">
    <source>
        <dbReference type="Proteomes" id="UP000886520"/>
    </source>
</evidence>
<dbReference type="EMBL" id="JABFUD020000020">
    <property type="protein sequence ID" value="KAI5064587.1"/>
    <property type="molecule type" value="Genomic_DNA"/>
</dbReference>
<comment type="caution">
    <text evidence="6">The sequence shown here is derived from an EMBL/GenBank/DDBJ whole genome shotgun (WGS) entry which is preliminary data.</text>
</comment>
<dbReference type="InterPro" id="IPR009057">
    <property type="entry name" value="Homeodomain-like_sf"/>
</dbReference>
<dbReference type="FunFam" id="1.10.10.60:FF:000007">
    <property type="entry name" value="Two-component response regulator"/>
    <property type="match status" value="1"/>
</dbReference>
<dbReference type="SUPFAM" id="SSF46689">
    <property type="entry name" value="Homeodomain-like"/>
    <property type="match status" value="1"/>
</dbReference>
<evidence type="ECO:0000259" key="5">
    <source>
        <dbReference type="PROSITE" id="PS51294"/>
    </source>
</evidence>
<dbReference type="AlphaFoldDB" id="A0A9D4UBJ5"/>
<dbReference type="GO" id="GO:0003700">
    <property type="term" value="F:DNA-binding transcription factor activity"/>
    <property type="evidence" value="ECO:0007669"/>
    <property type="project" value="InterPro"/>
</dbReference>
<dbReference type="Proteomes" id="UP000886520">
    <property type="component" value="Chromosome 20"/>
</dbReference>
<gene>
    <name evidence="6" type="ORF">GOP47_0021257</name>
</gene>
<name>A0A9D4UBJ5_ADICA</name>
<proteinExistence type="predicted"/>
<evidence type="ECO:0000313" key="6">
    <source>
        <dbReference type="EMBL" id="KAI5064587.1"/>
    </source>
</evidence>
<dbReference type="PROSITE" id="PS51294">
    <property type="entry name" value="HTH_MYB"/>
    <property type="match status" value="1"/>
</dbReference>
<dbReference type="NCBIfam" id="TIGR01557">
    <property type="entry name" value="myb_SHAQKYF"/>
    <property type="match status" value="1"/>
</dbReference>
<protein>
    <recommendedName>
        <fullName evidence="5">HTH myb-type domain-containing protein</fullName>
    </recommendedName>
</protein>